<dbReference type="InterPro" id="IPR011013">
    <property type="entry name" value="Gal_mutarotase_sf_dom"/>
</dbReference>
<dbReference type="AlphaFoldDB" id="A0A3P3XL18"/>
<evidence type="ECO:0000259" key="3">
    <source>
        <dbReference type="Pfam" id="PF01055"/>
    </source>
</evidence>
<dbReference type="InterPro" id="IPR013780">
    <property type="entry name" value="Glyco_hydro_b"/>
</dbReference>
<dbReference type="SUPFAM" id="SSF51011">
    <property type="entry name" value="Glycosyl hydrolase domain"/>
    <property type="match status" value="1"/>
</dbReference>
<dbReference type="InterPro" id="IPR048395">
    <property type="entry name" value="Glyco_hydro_31_C"/>
</dbReference>
<keyword evidence="2" id="KW-0378">Hydrolase</keyword>
<dbReference type="Pfam" id="PF13802">
    <property type="entry name" value="Gal_mutarotas_2"/>
    <property type="match status" value="1"/>
</dbReference>
<reference evidence="6" key="1">
    <citation type="submission" date="2017-02" db="EMBL/GenBank/DDBJ databases">
        <authorList>
            <person name="Regsiter A."/>
            <person name="William W."/>
        </authorList>
    </citation>
    <scope>NUCLEOTIDE SEQUENCE</scope>
    <source>
        <strain evidence="6">Bib</strain>
    </source>
</reference>
<dbReference type="SUPFAM" id="SSF74650">
    <property type="entry name" value="Galactose mutarotase-like"/>
    <property type="match status" value="1"/>
</dbReference>
<dbReference type="Gene3D" id="2.60.40.1180">
    <property type="entry name" value="Golgi alpha-mannosidase II"/>
    <property type="match status" value="1"/>
</dbReference>
<sequence>MPIERISFVKRSDGFSLYADERLVLSHSESAPFLFMGRGEARIAMHHGNFDIEDEIRELYPLAQWDLDADGELVRLWSEGGRWAVTIRPEIVEGRLVVHISRAGIVARDSLFEGEVRVRLSLPARPAEHVYGCGEQFSYFDLRGRKFPIWTSEQGVGRNKSTRVTLEADLADHAGGDYWWTFFPQPTFVSSDRYWVHMDSSAYSVFDFRRGTAHEVLCWELPAALVFGQAESMPAVLEDLTEYFGRQLLLPEWVYKGVILGIQGGTEVCQKKLDKARAAGVPVAGIWAQDWEGINITSFGQRLRWNWVWNPERYPSLDAAIKAWRTEGVRFLVYANCYVGKGWSLCEEAAAKGYLVKNAQGEDYYVDFGEFDAGIVDLTNPEAFYWYAQALARHIIEFGASGWMADFGEYLPTDAVLFDGTPALLAHNLWPALWARCNNEAVRLAGAEGEVLYFMRAGFTGSQRWCPMMWAGDQNVDWSNDDGLPSAVRAALGLAMSGHGLHHSDIGGYTTLFGMRRTKELFMRWAEQAAFSPLMRTHEGNRPAENWQFDSDEETLAHLARMGRVHVLLADYLKACVAENAARGMPVMRPLFLHYPEDEQAWTIDNEYLFGADLLVAPVIVEGARERTVHFPGDVWLDFWTGEPIWESRLAGDLIVKAPMGKPPVFVRADSPWKDLLRSVSNLVP</sequence>
<evidence type="ECO:0000256" key="2">
    <source>
        <dbReference type="RuleBase" id="RU361185"/>
    </source>
</evidence>
<dbReference type="InterPro" id="IPR052990">
    <property type="entry name" value="Sulfoquinovosidase_GH31"/>
</dbReference>
<proteinExistence type="inferred from homology"/>
<dbReference type="CDD" id="cd14752">
    <property type="entry name" value="GH31_N"/>
    <property type="match status" value="1"/>
</dbReference>
<dbReference type="InterPro" id="IPR044112">
    <property type="entry name" value="YihQ_TIM-like"/>
</dbReference>
<comment type="similarity">
    <text evidence="1 2">Belongs to the glycosyl hydrolase 31 family.</text>
</comment>
<dbReference type="InterPro" id="IPR000322">
    <property type="entry name" value="Glyco_hydro_31_TIM"/>
</dbReference>
<dbReference type="Gene3D" id="3.20.20.80">
    <property type="entry name" value="Glycosidases"/>
    <property type="match status" value="1"/>
</dbReference>
<dbReference type="GO" id="GO:0005975">
    <property type="term" value="P:carbohydrate metabolic process"/>
    <property type="evidence" value="ECO:0007669"/>
    <property type="project" value="InterPro"/>
</dbReference>
<dbReference type="Gene3D" id="2.60.40.1760">
    <property type="entry name" value="glycosyl hydrolase (family 31)"/>
    <property type="match status" value="1"/>
</dbReference>
<keyword evidence="2" id="KW-0326">Glycosidase</keyword>
<dbReference type="NCBIfam" id="NF007746">
    <property type="entry name" value="PRK10426.1"/>
    <property type="match status" value="1"/>
</dbReference>
<gene>
    <name evidence="6" type="primary">yihQ</name>
    <name evidence="6" type="ORF">SPIROBIBN47_400021</name>
</gene>
<feature type="domain" description="Glycoside hydrolase family 31 N-terminal" evidence="4">
    <location>
        <begin position="42"/>
        <end position="153"/>
    </location>
</feature>
<dbReference type="Pfam" id="PF21365">
    <property type="entry name" value="Glyco_hydro_31_3rd"/>
    <property type="match status" value="1"/>
</dbReference>
<dbReference type="PANTHER" id="PTHR46959:SF2">
    <property type="entry name" value="SULFOQUINOVOSIDASE"/>
    <property type="match status" value="1"/>
</dbReference>
<feature type="domain" description="Glycoside hydrolase family 31 TIM barrel" evidence="3">
    <location>
        <begin position="268"/>
        <end position="562"/>
    </location>
</feature>
<dbReference type="EMBL" id="FWDM01000035">
    <property type="protein sequence ID" value="SLM15213.1"/>
    <property type="molecule type" value="Genomic_DNA"/>
</dbReference>
<dbReference type="Pfam" id="PF01055">
    <property type="entry name" value="Glyco_hydro_31_2nd"/>
    <property type="match status" value="1"/>
</dbReference>
<evidence type="ECO:0000256" key="1">
    <source>
        <dbReference type="ARBA" id="ARBA00007806"/>
    </source>
</evidence>
<protein>
    <submittedName>
        <fullName evidence="6">Alpha-glucosidase</fullName>
    </submittedName>
</protein>
<evidence type="ECO:0000313" key="6">
    <source>
        <dbReference type="EMBL" id="SLM15213.1"/>
    </source>
</evidence>
<feature type="domain" description="Glycosyl hydrolase family 31 C-terminal" evidence="5">
    <location>
        <begin position="584"/>
        <end position="671"/>
    </location>
</feature>
<dbReference type="InterPro" id="IPR017853">
    <property type="entry name" value="GH"/>
</dbReference>
<dbReference type="SUPFAM" id="SSF51445">
    <property type="entry name" value="(Trans)glycosidases"/>
    <property type="match status" value="1"/>
</dbReference>
<organism evidence="6">
    <name type="scientific">uncultured spirochete</name>
    <dbReference type="NCBI Taxonomy" id="156406"/>
    <lineage>
        <taxon>Bacteria</taxon>
        <taxon>Pseudomonadati</taxon>
        <taxon>Spirochaetota</taxon>
        <taxon>Spirochaetia</taxon>
        <taxon>Spirochaetales</taxon>
        <taxon>environmental samples</taxon>
    </lineage>
</organism>
<dbReference type="GO" id="GO:0004553">
    <property type="term" value="F:hydrolase activity, hydrolyzing O-glycosyl compounds"/>
    <property type="evidence" value="ECO:0007669"/>
    <property type="project" value="InterPro"/>
</dbReference>
<accession>A0A3P3XL18</accession>
<dbReference type="PANTHER" id="PTHR46959">
    <property type="entry name" value="SULFOQUINOVOSIDASE"/>
    <property type="match status" value="1"/>
</dbReference>
<dbReference type="GO" id="GO:0030246">
    <property type="term" value="F:carbohydrate binding"/>
    <property type="evidence" value="ECO:0007669"/>
    <property type="project" value="InterPro"/>
</dbReference>
<name>A0A3P3XL18_9SPIR</name>
<dbReference type="CDD" id="cd06594">
    <property type="entry name" value="GH31_glucosidase_YihQ"/>
    <property type="match status" value="1"/>
</dbReference>
<evidence type="ECO:0000259" key="4">
    <source>
        <dbReference type="Pfam" id="PF13802"/>
    </source>
</evidence>
<dbReference type="InterPro" id="IPR025887">
    <property type="entry name" value="Glyco_hydro_31_N_dom"/>
</dbReference>
<evidence type="ECO:0000259" key="5">
    <source>
        <dbReference type="Pfam" id="PF21365"/>
    </source>
</evidence>